<evidence type="ECO:0000256" key="1">
    <source>
        <dbReference type="SAM" id="MobiDB-lite"/>
    </source>
</evidence>
<protein>
    <submittedName>
        <fullName evidence="2">Uncharacterized protein</fullName>
    </submittedName>
</protein>
<reference evidence="2 3" key="1">
    <citation type="journal article" date="2014" name="Genome Announc.">
        <title>Genome Sequences of Three Novel Bacillus cereus Bacteriophages.</title>
        <authorList>
            <person name="Grose J.H."/>
            <person name="Jensen J.D."/>
            <person name="Merrill B.D."/>
            <person name="Fisher J.N."/>
            <person name="Burnett S.H."/>
            <person name="Breakwell D.P."/>
        </authorList>
    </citation>
    <scope>NUCLEOTIDE SEQUENCE [LARGE SCALE GENOMIC DNA]</scope>
</reference>
<gene>
    <name evidence="2" type="ORF">SHANETTE_141</name>
</gene>
<name>S5MMT5_9CAUD</name>
<dbReference type="Proteomes" id="UP000015093">
    <property type="component" value="Segment"/>
</dbReference>
<accession>S5MMT5</accession>
<evidence type="ECO:0000313" key="2">
    <source>
        <dbReference type="EMBL" id="AGR47035.1"/>
    </source>
</evidence>
<dbReference type="KEGG" id="vg:26642484"/>
<feature type="region of interest" description="Disordered" evidence="1">
    <location>
        <begin position="104"/>
        <end position="125"/>
    </location>
</feature>
<keyword evidence="3" id="KW-1185">Reference proteome</keyword>
<sequence length="125" mass="14557">MTTVNKGKNIDEKKLKQQRQQEIKRKEKEIQKQKAYWNGMITREEARDMVIKSQEPLMEQMRTMFIQVKTLTEMVLQKGLATEDELNKIGVPIYNEMYGVPTKQEVANPEEVTKDADKPVQGSNN</sequence>
<feature type="region of interest" description="Disordered" evidence="1">
    <location>
        <begin position="1"/>
        <end position="28"/>
    </location>
</feature>
<organism evidence="2 3">
    <name type="scientific">Bacillus phage Shanette</name>
    <dbReference type="NCBI Taxonomy" id="1296656"/>
    <lineage>
        <taxon>Viruses</taxon>
        <taxon>Duplodnaviria</taxon>
        <taxon>Heunggongvirae</taxon>
        <taxon>Uroviricota</taxon>
        <taxon>Caudoviricetes</taxon>
        <taxon>Herelleviridae</taxon>
        <taxon>Spounavirinae</taxon>
        <taxon>Siminovitchvirus</taxon>
        <taxon>Siminovitchvirus shanette</taxon>
    </lineage>
</organism>
<proteinExistence type="predicted"/>
<evidence type="ECO:0000313" key="3">
    <source>
        <dbReference type="Proteomes" id="UP000015093"/>
    </source>
</evidence>
<dbReference type="RefSeq" id="YP_009216136.1">
    <property type="nucleotide sequence ID" value="NC_028983.1"/>
</dbReference>
<dbReference type="EMBL" id="KC595513">
    <property type="protein sequence ID" value="AGR47035.1"/>
    <property type="molecule type" value="Genomic_DNA"/>
</dbReference>
<dbReference type="GeneID" id="26642484"/>
<feature type="compositionally biased region" description="Basic and acidic residues" evidence="1">
    <location>
        <begin position="8"/>
        <end position="28"/>
    </location>
</feature>